<gene>
    <name evidence="2" type="ORF">RB653_009153</name>
</gene>
<keyword evidence="3" id="KW-1185">Reference proteome</keyword>
<organism evidence="2 3">
    <name type="scientific">Dictyostelium firmibasis</name>
    <dbReference type="NCBI Taxonomy" id="79012"/>
    <lineage>
        <taxon>Eukaryota</taxon>
        <taxon>Amoebozoa</taxon>
        <taxon>Evosea</taxon>
        <taxon>Eumycetozoa</taxon>
        <taxon>Dictyostelia</taxon>
        <taxon>Dictyosteliales</taxon>
        <taxon>Dictyosteliaceae</taxon>
        <taxon>Dictyostelium</taxon>
    </lineage>
</organism>
<evidence type="ECO:0000256" key="1">
    <source>
        <dbReference type="SAM" id="SignalP"/>
    </source>
</evidence>
<comment type="caution">
    <text evidence="2">The sequence shown here is derived from an EMBL/GenBank/DDBJ whole genome shotgun (WGS) entry which is preliminary data.</text>
</comment>
<feature type="chain" id="PRO_5042917782" description="Saposin B-type domain-containing protein" evidence="1">
    <location>
        <begin position="24"/>
        <end position="98"/>
    </location>
</feature>
<feature type="signal peptide" evidence="1">
    <location>
        <begin position="1"/>
        <end position="23"/>
    </location>
</feature>
<sequence length="98" mass="11585">MYRTFKSSFIFFIILINITFSFTQISERCRLCEGAIMIIYGLGNKYFNSSDLHKITTKIGVSFNSSQQFIDNEMPYINENLKNFDQDEICWKLGYCEF</sequence>
<keyword evidence="1" id="KW-0732">Signal</keyword>
<reference evidence="2 3" key="1">
    <citation type="submission" date="2023-11" db="EMBL/GenBank/DDBJ databases">
        <title>Dfirmibasis_genome.</title>
        <authorList>
            <person name="Edelbroek B."/>
            <person name="Kjellin J."/>
            <person name="Jerlstrom-Hultqvist J."/>
            <person name="Soderbom F."/>
        </authorList>
    </citation>
    <scope>NUCLEOTIDE SEQUENCE [LARGE SCALE GENOMIC DNA]</scope>
    <source>
        <strain evidence="2 3">TNS-C-14</strain>
    </source>
</reference>
<proteinExistence type="predicted"/>
<dbReference type="AlphaFoldDB" id="A0AAN7Z0E1"/>
<dbReference type="Proteomes" id="UP001344447">
    <property type="component" value="Unassembled WGS sequence"/>
</dbReference>
<evidence type="ECO:0008006" key="4">
    <source>
        <dbReference type="Google" id="ProtNLM"/>
    </source>
</evidence>
<protein>
    <recommendedName>
        <fullName evidence="4">Saposin B-type domain-containing protein</fullName>
    </recommendedName>
</protein>
<dbReference type="EMBL" id="JAVFKY010000003">
    <property type="protein sequence ID" value="KAK5579470.1"/>
    <property type="molecule type" value="Genomic_DNA"/>
</dbReference>
<evidence type="ECO:0000313" key="3">
    <source>
        <dbReference type="Proteomes" id="UP001344447"/>
    </source>
</evidence>
<evidence type="ECO:0000313" key="2">
    <source>
        <dbReference type="EMBL" id="KAK5579470.1"/>
    </source>
</evidence>
<accession>A0AAN7Z0E1</accession>
<name>A0AAN7Z0E1_9MYCE</name>